<gene>
    <name evidence="5" type="ORF">GCM10025867_09630</name>
</gene>
<reference evidence="6" key="1">
    <citation type="journal article" date="2019" name="Int. J. Syst. Evol. Microbiol.">
        <title>The Global Catalogue of Microorganisms (GCM) 10K type strain sequencing project: providing services to taxonomists for standard genome sequencing and annotation.</title>
        <authorList>
            <consortium name="The Broad Institute Genomics Platform"/>
            <consortium name="The Broad Institute Genome Sequencing Center for Infectious Disease"/>
            <person name="Wu L."/>
            <person name="Ma J."/>
        </authorList>
    </citation>
    <scope>NUCLEOTIDE SEQUENCE [LARGE SCALE GENOMIC DNA]</scope>
    <source>
        <strain evidence="6">NBRC 108728</strain>
    </source>
</reference>
<dbReference type="SUPFAM" id="SSF47413">
    <property type="entry name" value="lambda repressor-like DNA-binding domains"/>
    <property type="match status" value="1"/>
</dbReference>
<dbReference type="EMBL" id="AP027732">
    <property type="protein sequence ID" value="BDZ48722.1"/>
    <property type="molecule type" value="Genomic_DNA"/>
</dbReference>
<evidence type="ECO:0000313" key="6">
    <source>
        <dbReference type="Proteomes" id="UP001321486"/>
    </source>
</evidence>
<organism evidence="5 6">
    <name type="scientific">Frondihabitans sucicola</name>
    <dbReference type="NCBI Taxonomy" id="1268041"/>
    <lineage>
        <taxon>Bacteria</taxon>
        <taxon>Bacillati</taxon>
        <taxon>Actinomycetota</taxon>
        <taxon>Actinomycetes</taxon>
        <taxon>Micrococcales</taxon>
        <taxon>Microbacteriaceae</taxon>
        <taxon>Frondihabitans</taxon>
    </lineage>
</organism>
<name>A0ABN6XXS4_9MICO</name>
<dbReference type="Pfam" id="PF00356">
    <property type="entry name" value="LacI"/>
    <property type="match status" value="1"/>
</dbReference>
<sequence>MAVRPVAGVERLPAMTDVARRAGVSPQTVSRALSNHPNVQPATRAKVLAAVEELGYRRNNAARALKSGRSRILGIVNLKTSFFSRTAVTFGIEGSARKAGYSVRTATTASLDAPAVERALLQLADEGVEGIVLAIPLIQATETIRELTRAIPTVTIDGSRTSSTEVVAVDQERAARLATEHLLSLGHRTVWHVSGPALWSDAAGRSRGWRAALDEAGAEAPPELHGDWSPESGYRNGLILGRIPEVTAVFVSSDEMAFGVIRALHELGRRIPDEVSVVGTDNIALAEYCSPSLTTVDQPFAEIGALAVQHLLRLITDPTAEPAPMTIEPRLIVRASTAPPPASAQ</sequence>
<feature type="domain" description="HTH lacI-type" evidence="4">
    <location>
        <begin position="13"/>
        <end position="67"/>
    </location>
</feature>
<dbReference type="Pfam" id="PF13377">
    <property type="entry name" value="Peripla_BP_3"/>
    <property type="match status" value="1"/>
</dbReference>
<keyword evidence="2" id="KW-0238">DNA-binding</keyword>
<dbReference type="CDD" id="cd01574">
    <property type="entry name" value="PBP1_LacI"/>
    <property type="match status" value="1"/>
</dbReference>
<evidence type="ECO:0000259" key="4">
    <source>
        <dbReference type="PROSITE" id="PS50932"/>
    </source>
</evidence>
<dbReference type="InterPro" id="IPR000843">
    <property type="entry name" value="HTH_LacI"/>
</dbReference>
<dbReference type="PROSITE" id="PS00356">
    <property type="entry name" value="HTH_LACI_1"/>
    <property type="match status" value="1"/>
</dbReference>
<dbReference type="InterPro" id="IPR046335">
    <property type="entry name" value="LacI/GalR-like_sensor"/>
</dbReference>
<evidence type="ECO:0000313" key="5">
    <source>
        <dbReference type="EMBL" id="BDZ48722.1"/>
    </source>
</evidence>
<dbReference type="PANTHER" id="PTHR30146">
    <property type="entry name" value="LACI-RELATED TRANSCRIPTIONAL REPRESSOR"/>
    <property type="match status" value="1"/>
</dbReference>
<dbReference type="InterPro" id="IPR010982">
    <property type="entry name" value="Lambda_DNA-bd_dom_sf"/>
</dbReference>
<keyword evidence="6" id="KW-1185">Reference proteome</keyword>
<protein>
    <submittedName>
        <fullName evidence="5">Transcriptional regulator</fullName>
    </submittedName>
</protein>
<dbReference type="Gene3D" id="1.10.260.40">
    <property type="entry name" value="lambda repressor-like DNA-binding domains"/>
    <property type="match status" value="1"/>
</dbReference>
<dbReference type="SUPFAM" id="SSF53822">
    <property type="entry name" value="Periplasmic binding protein-like I"/>
    <property type="match status" value="1"/>
</dbReference>
<evidence type="ECO:0000256" key="2">
    <source>
        <dbReference type="ARBA" id="ARBA00023125"/>
    </source>
</evidence>
<dbReference type="Proteomes" id="UP001321486">
    <property type="component" value="Chromosome"/>
</dbReference>
<proteinExistence type="predicted"/>
<dbReference type="CDD" id="cd01392">
    <property type="entry name" value="HTH_LacI"/>
    <property type="match status" value="1"/>
</dbReference>
<dbReference type="SMART" id="SM00354">
    <property type="entry name" value="HTH_LACI"/>
    <property type="match status" value="1"/>
</dbReference>
<evidence type="ECO:0000256" key="3">
    <source>
        <dbReference type="ARBA" id="ARBA00023163"/>
    </source>
</evidence>
<dbReference type="RefSeq" id="WP_286345659.1">
    <property type="nucleotide sequence ID" value="NZ_AP027732.1"/>
</dbReference>
<accession>A0ABN6XXS4</accession>
<dbReference type="Gene3D" id="3.40.50.2300">
    <property type="match status" value="2"/>
</dbReference>
<evidence type="ECO:0000256" key="1">
    <source>
        <dbReference type="ARBA" id="ARBA00023015"/>
    </source>
</evidence>
<dbReference type="PROSITE" id="PS50932">
    <property type="entry name" value="HTH_LACI_2"/>
    <property type="match status" value="1"/>
</dbReference>
<dbReference type="InterPro" id="IPR028082">
    <property type="entry name" value="Peripla_BP_I"/>
</dbReference>
<keyword evidence="3" id="KW-0804">Transcription</keyword>
<keyword evidence="1" id="KW-0805">Transcription regulation</keyword>
<dbReference type="PANTHER" id="PTHR30146:SF109">
    <property type="entry name" value="HTH-TYPE TRANSCRIPTIONAL REGULATOR GALS"/>
    <property type="match status" value="1"/>
</dbReference>